<gene>
    <name evidence="1" type="ORF">TRFO_41104</name>
</gene>
<evidence type="ECO:0000313" key="1">
    <source>
        <dbReference type="EMBL" id="OHT17359.1"/>
    </source>
</evidence>
<proteinExistence type="predicted"/>
<protein>
    <submittedName>
        <fullName evidence="1">Uncharacterized protein</fullName>
    </submittedName>
</protein>
<dbReference type="VEuPathDB" id="TrichDB:TRFO_41104"/>
<reference evidence="1" key="1">
    <citation type="submission" date="2016-10" db="EMBL/GenBank/DDBJ databases">
        <authorList>
            <person name="Benchimol M."/>
            <person name="Almeida L.G."/>
            <person name="Vasconcelos A.T."/>
            <person name="Perreira-Neves A."/>
            <person name="Rosa I.A."/>
            <person name="Tasca T."/>
            <person name="Bogo M.R."/>
            <person name="de Souza W."/>
        </authorList>
    </citation>
    <scope>NUCLEOTIDE SEQUENCE [LARGE SCALE GENOMIC DNA]</scope>
    <source>
        <strain evidence="1">K</strain>
    </source>
</reference>
<dbReference type="GeneID" id="94848287"/>
<dbReference type="RefSeq" id="XP_068370495.1">
    <property type="nucleotide sequence ID" value="XM_068513583.1"/>
</dbReference>
<sequence length="103" mass="11294">MIKFIPSAITILFGASALRIAALKSLRPWVSNRDEEKLPCSTLGSGTISHSCWEASNNGLRLFASKVFPEPGTPQSTINAISERLNRNFLMKDSSKSNKLQSI</sequence>
<comment type="caution">
    <text evidence="1">The sequence shown here is derived from an EMBL/GenBank/DDBJ whole genome shotgun (WGS) entry which is preliminary data.</text>
</comment>
<dbReference type="Proteomes" id="UP000179807">
    <property type="component" value="Unassembled WGS sequence"/>
</dbReference>
<organism evidence="1 2">
    <name type="scientific">Tritrichomonas foetus</name>
    <dbReference type="NCBI Taxonomy" id="1144522"/>
    <lineage>
        <taxon>Eukaryota</taxon>
        <taxon>Metamonada</taxon>
        <taxon>Parabasalia</taxon>
        <taxon>Tritrichomonadida</taxon>
        <taxon>Tritrichomonadidae</taxon>
        <taxon>Tritrichomonas</taxon>
    </lineage>
</organism>
<dbReference type="EMBL" id="MLAK01000012">
    <property type="protein sequence ID" value="OHT17359.1"/>
    <property type="molecule type" value="Genomic_DNA"/>
</dbReference>
<evidence type="ECO:0000313" key="2">
    <source>
        <dbReference type="Proteomes" id="UP000179807"/>
    </source>
</evidence>
<dbReference type="AlphaFoldDB" id="A0A1J4L1G3"/>
<keyword evidence="2" id="KW-1185">Reference proteome</keyword>
<name>A0A1J4L1G3_9EUKA</name>
<accession>A0A1J4L1G3</accession>